<evidence type="ECO:0000256" key="6">
    <source>
        <dbReference type="ARBA" id="ARBA00022842"/>
    </source>
</evidence>
<dbReference type="Pfam" id="PF01396">
    <property type="entry name" value="Zn_ribbon_Top1"/>
    <property type="match status" value="3"/>
</dbReference>
<dbReference type="Gene3D" id="1.10.460.10">
    <property type="entry name" value="Topoisomerase I, domain 2"/>
    <property type="match status" value="1"/>
</dbReference>
<evidence type="ECO:0000256" key="10">
    <source>
        <dbReference type="HAMAP-Rule" id="MF_00952"/>
    </source>
</evidence>
<evidence type="ECO:0000256" key="5">
    <source>
        <dbReference type="ARBA" id="ARBA00022833"/>
    </source>
</evidence>
<evidence type="ECO:0000256" key="2">
    <source>
        <dbReference type="ARBA" id="ARBA00009446"/>
    </source>
</evidence>
<comment type="similarity">
    <text evidence="2 10">Belongs to the type IA topoisomerase family.</text>
</comment>
<feature type="site" description="Interaction with DNA" evidence="10">
    <location>
        <position position="31"/>
    </location>
</feature>
<evidence type="ECO:0000259" key="12">
    <source>
        <dbReference type="PROSITE" id="PS52039"/>
    </source>
</evidence>
<dbReference type="SUPFAM" id="SSF57783">
    <property type="entry name" value="Zinc beta-ribbon"/>
    <property type="match status" value="3"/>
</dbReference>
<comment type="caution">
    <text evidence="13">The sequence shown here is derived from an EMBL/GenBank/DDBJ whole genome shotgun (WGS) entry which is preliminary data.</text>
</comment>
<dbReference type="InterPro" id="IPR013825">
    <property type="entry name" value="Topo_IA_cen_sub2"/>
</dbReference>
<evidence type="ECO:0000256" key="1">
    <source>
        <dbReference type="ARBA" id="ARBA00000213"/>
    </source>
</evidence>
<keyword evidence="6" id="KW-0460">Magnesium</keyword>
<dbReference type="Pfam" id="PF01131">
    <property type="entry name" value="Topoisom_bac"/>
    <property type="match status" value="1"/>
</dbReference>
<evidence type="ECO:0000256" key="8">
    <source>
        <dbReference type="ARBA" id="ARBA00023125"/>
    </source>
</evidence>
<dbReference type="SMART" id="SM00493">
    <property type="entry name" value="TOPRIM"/>
    <property type="match status" value="1"/>
</dbReference>
<evidence type="ECO:0000256" key="7">
    <source>
        <dbReference type="ARBA" id="ARBA00023029"/>
    </source>
</evidence>
<sequence>MDLIIVESPTKAKTIAKFVGKKFTVESSFGHIRDLPNREIGVDFEHDFAPKYVIPAKCRPVVKKLQTLAKKAEQVILATDEDREGEAIAWHLAEALDLPDGQRHRIVFHEITDEAIQAALKNPRSLDLALVDAQQARRILDRLVGYKLSPFLWKKVAKGLSAGRVQSVAVRLIVEREREIQKFQAQEYWTIEADLSRLDQGPISETEAKKRFTAKLFSWDGKTLDQFSLKEEKAAQDIVARLDGAAYTVQTVARKESKKNPPAPFTTSTLQQTANRWFGFTARETMTLAQQLYEKGYITYMRTDSLFLAEKFLQSARAYLDKSLGANYALIEPRHWRTKAKGAQEAHEAIRPSEIGRTPKQMAQELDKKQLKLYQLIWQRALASQMPPAVIDATAADIAAGDTSALFRANGQMLKFDGYLKIYPEKALEVELPTLAKGEKLELHALRPEQHFTKPPARYSDAGLVKAMERFGIGRPSTYAPTIATIIARNYIARDDHKRLGPTEIAFIVNDLLLAHFPNIVDYQFTAHLEESLDEIAEGAKSWQPVIKEFYEPFAANLAEKTEAVKKDDIVPPEASTEVCDKCGAAMIVKFGRYGKFLACSAFPDCKNIKPLNPGAADGAASEEFKKLAEKYAQEVCDKCGAPLVLKNGKFGPFLACSAYPKCRRIKNVAENKSSTGLKCPVCGQGEIVQKRSRRGIFYACDRYPDCKNAYWSKPTGEACPQCGAWLVAGKNDTVVCSNKECGYKKPA</sequence>
<dbReference type="PANTHER" id="PTHR42785">
    <property type="entry name" value="DNA TOPOISOMERASE, TYPE IA, CORE"/>
    <property type="match status" value="1"/>
</dbReference>
<evidence type="ECO:0000256" key="4">
    <source>
        <dbReference type="ARBA" id="ARBA00022771"/>
    </source>
</evidence>
<dbReference type="InterPro" id="IPR003602">
    <property type="entry name" value="Topo_IA_DNA-bd_dom"/>
</dbReference>
<organism evidence="13 14">
    <name type="scientific">Candidatus Falkowbacteria bacterium CG23_combo_of_CG06-09_8_20_14_all_49_15</name>
    <dbReference type="NCBI Taxonomy" id="1974572"/>
    <lineage>
        <taxon>Bacteria</taxon>
        <taxon>Candidatus Falkowiibacteriota</taxon>
    </lineage>
</organism>
<dbReference type="HAMAP" id="MF_00952">
    <property type="entry name" value="Topoisom_1_prok"/>
    <property type="match status" value="1"/>
</dbReference>
<dbReference type="GO" id="GO:0006265">
    <property type="term" value="P:DNA topological change"/>
    <property type="evidence" value="ECO:0007669"/>
    <property type="project" value="UniProtKB-UniRule"/>
</dbReference>
<name>A0A2G9ZL67_9BACT</name>
<dbReference type="InterPro" id="IPR023405">
    <property type="entry name" value="Topo_IA_core_domain"/>
</dbReference>
<feature type="site" description="Interaction with DNA" evidence="10">
    <location>
        <position position="153"/>
    </location>
</feature>
<dbReference type="EMBL" id="PCSD01000038">
    <property type="protein sequence ID" value="PIP33917.1"/>
    <property type="molecule type" value="Genomic_DNA"/>
</dbReference>
<dbReference type="InterPro" id="IPR005733">
    <property type="entry name" value="TopoI_bac-type"/>
</dbReference>
<dbReference type="PROSITE" id="PS50880">
    <property type="entry name" value="TOPRIM"/>
    <property type="match status" value="1"/>
</dbReference>
<dbReference type="InterPro" id="IPR003601">
    <property type="entry name" value="Topo_IA_2"/>
</dbReference>
<evidence type="ECO:0000313" key="13">
    <source>
        <dbReference type="EMBL" id="PIP33917.1"/>
    </source>
</evidence>
<gene>
    <name evidence="10" type="primary">topA</name>
    <name evidence="13" type="ORF">COX22_01880</name>
</gene>
<dbReference type="InterPro" id="IPR013824">
    <property type="entry name" value="Topo_IA_cen_sub1"/>
</dbReference>
<proteinExistence type="inferred from homology"/>
<dbReference type="EC" id="5.6.2.1" evidence="10"/>
<feature type="site" description="Interaction with DNA" evidence="10">
    <location>
        <position position="138"/>
    </location>
</feature>
<comment type="catalytic activity">
    <reaction evidence="1 10">
        <text>ATP-independent breakage of single-stranded DNA, followed by passage and rejoining.</text>
        <dbReference type="EC" id="5.6.2.1"/>
    </reaction>
</comment>
<dbReference type="InterPro" id="IPR000380">
    <property type="entry name" value="Topo_IA"/>
</dbReference>
<feature type="domain" description="Topo IA-type catalytic" evidence="12">
    <location>
        <begin position="127"/>
        <end position="558"/>
    </location>
</feature>
<dbReference type="Pfam" id="PF01751">
    <property type="entry name" value="Toprim"/>
    <property type="match status" value="1"/>
</dbReference>
<evidence type="ECO:0000313" key="14">
    <source>
        <dbReference type="Proteomes" id="UP000230729"/>
    </source>
</evidence>
<dbReference type="InterPro" id="IPR034149">
    <property type="entry name" value="TOPRIM_TopoI"/>
</dbReference>
<feature type="region of interest" description="Interaction with DNA" evidence="10">
    <location>
        <begin position="161"/>
        <end position="166"/>
    </location>
</feature>
<comment type="function">
    <text evidence="10">Releases the supercoiling and torsional tension of DNA, which is introduced during the DNA replication and transcription, by transiently cleaving and rejoining one strand of the DNA duplex. Introduces a single-strand break via transesterification at a target site in duplex DNA. The scissile phosphodiester is attacked by the catalytic tyrosine of the enzyme, resulting in the formation of a DNA-(5'-phosphotyrosyl)-enzyme intermediate and the expulsion of a 3'-OH DNA strand. The free DNA strand then undergoes passage around the unbroken strand, thus removing DNA supercoils. Finally, in the religation step, the DNA 3'-OH attacks the covalent intermediate to expel the active-site tyrosine and restore the DNA phosphodiester backbone.</text>
</comment>
<keyword evidence="3" id="KW-0479">Metal-binding</keyword>
<dbReference type="InterPro" id="IPR006171">
    <property type="entry name" value="TOPRIM_dom"/>
</dbReference>
<dbReference type="SMART" id="SM00437">
    <property type="entry name" value="TOP1Ac"/>
    <property type="match status" value="1"/>
</dbReference>
<dbReference type="GO" id="GO:0003677">
    <property type="term" value="F:DNA binding"/>
    <property type="evidence" value="ECO:0007669"/>
    <property type="project" value="UniProtKB-KW"/>
</dbReference>
<accession>A0A2G9ZL67</accession>
<dbReference type="SUPFAM" id="SSF56712">
    <property type="entry name" value="Prokaryotic type I DNA topoisomerase"/>
    <property type="match status" value="1"/>
</dbReference>
<feature type="active site" description="O-(5'-phospho-DNA)-tyrosine intermediate" evidence="10">
    <location>
        <position position="300"/>
    </location>
</feature>
<feature type="site" description="Interaction with DNA" evidence="10">
    <location>
        <position position="302"/>
    </location>
</feature>
<dbReference type="SMART" id="SM00436">
    <property type="entry name" value="TOP1Bc"/>
    <property type="match status" value="1"/>
</dbReference>
<feature type="domain" description="Toprim" evidence="11">
    <location>
        <begin position="1"/>
        <end position="111"/>
    </location>
</feature>
<dbReference type="CDD" id="cd03363">
    <property type="entry name" value="TOPRIM_TopoIA_TopoI"/>
    <property type="match status" value="1"/>
</dbReference>
<dbReference type="PRINTS" id="PR00417">
    <property type="entry name" value="PRTPISMRASEI"/>
</dbReference>
<feature type="site" description="Interaction with DNA" evidence="10">
    <location>
        <position position="137"/>
    </location>
</feature>
<reference evidence="13 14" key="1">
    <citation type="submission" date="2017-09" db="EMBL/GenBank/DDBJ databases">
        <title>Depth-based differentiation of microbial function through sediment-hosted aquifers and enrichment of novel symbionts in the deep terrestrial subsurface.</title>
        <authorList>
            <person name="Probst A.J."/>
            <person name="Ladd B."/>
            <person name="Jarett J.K."/>
            <person name="Geller-Mcgrath D.E."/>
            <person name="Sieber C.M."/>
            <person name="Emerson J.B."/>
            <person name="Anantharaman K."/>
            <person name="Thomas B.C."/>
            <person name="Malmstrom R."/>
            <person name="Stieglmeier M."/>
            <person name="Klingl A."/>
            <person name="Woyke T."/>
            <person name="Ryan C.M."/>
            <person name="Banfield J.F."/>
        </authorList>
    </citation>
    <scope>NUCLEOTIDE SEQUENCE [LARGE SCALE GENOMIC DNA]</scope>
    <source>
        <strain evidence="13">CG23_combo_of_CG06-09_8_20_14_all_49_15</strain>
    </source>
</reference>
<keyword evidence="4" id="KW-0863">Zinc-finger</keyword>
<dbReference type="PROSITE" id="PS00396">
    <property type="entry name" value="TOPO_IA_1"/>
    <property type="match status" value="1"/>
</dbReference>
<dbReference type="GO" id="GO:0008270">
    <property type="term" value="F:zinc ion binding"/>
    <property type="evidence" value="ECO:0007669"/>
    <property type="project" value="UniProtKB-KW"/>
</dbReference>
<dbReference type="CDD" id="cd00186">
    <property type="entry name" value="TOP1Ac"/>
    <property type="match status" value="1"/>
</dbReference>
<keyword evidence="8 10" id="KW-0238">DNA-binding</keyword>
<dbReference type="GO" id="GO:0005694">
    <property type="term" value="C:chromosome"/>
    <property type="evidence" value="ECO:0007669"/>
    <property type="project" value="InterPro"/>
</dbReference>
<dbReference type="PANTHER" id="PTHR42785:SF1">
    <property type="entry name" value="DNA TOPOISOMERASE"/>
    <property type="match status" value="1"/>
</dbReference>
<dbReference type="Gene3D" id="3.40.50.140">
    <property type="match status" value="1"/>
</dbReference>
<evidence type="ECO:0000256" key="3">
    <source>
        <dbReference type="ARBA" id="ARBA00022723"/>
    </source>
</evidence>
<dbReference type="InterPro" id="IPR028612">
    <property type="entry name" value="Topoisom_1_IA"/>
</dbReference>
<evidence type="ECO:0000259" key="11">
    <source>
        <dbReference type="PROSITE" id="PS50880"/>
    </source>
</evidence>
<dbReference type="InterPro" id="IPR013498">
    <property type="entry name" value="Topo_IA_Znf"/>
</dbReference>
<protein>
    <recommendedName>
        <fullName evidence="10">DNA topoisomerase 1</fullName>
        <ecNumber evidence="10">5.6.2.1</ecNumber>
    </recommendedName>
    <alternativeName>
        <fullName evidence="10">DNA topoisomerase I</fullName>
    </alternativeName>
</protein>
<evidence type="ECO:0000256" key="9">
    <source>
        <dbReference type="ARBA" id="ARBA00023235"/>
    </source>
</evidence>
<keyword evidence="9 10" id="KW-0413">Isomerase</keyword>
<dbReference type="Proteomes" id="UP000230729">
    <property type="component" value="Unassembled WGS sequence"/>
</dbReference>
<dbReference type="GO" id="GO:0003917">
    <property type="term" value="F:DNA topoisomerase type I (single strand cut, ATP-independent) activity"/>
    <property type="evidence" value="ECO:0007669"/>
    <property type="project" value="UniProtKB-UniRule"/>
</dbReference>
<comment type="subunit">
    <text evidence="10">Monomer.</text>
</comment>
<dbReference type="InterPro" id="IPR013826">
    <property type="entry name" value="Topo_IA_cen_sub3"/>
</dbReference>
<dbReference type="InterPro" id="IPR023406">
    <property type="entry name" value="Topo_IA_AS"/>
</dbReference>
<feature type="site" description="Interaction with DNA" evidence="10">
    <location>
        <position position="146"/>
    </location>
</feature>
<feature type="site" description="Interaction with DNA" evidence="10">
    <location>
        <position position="489"/>
    </location>
</feature>
<dbReference type="Gene3D" id="2.70.20.10">
    <property type="entry name" value="Topoisomerase I, domain 3"/>
    <property type="match status" value="1"/>
</dbReference>
<dbReference type="Gene3D" id="3.30.65.10">
    <property type="entry name" value="Bacterial Topoisomerase I, domain 1"/>
    <property type="match status" value="3"/>
</dbReference>
<dbReference type="Gene3D" id="1.10.290.10">
    <property type="entry name" value="Topoisomerase I, domain 4"/>
    <property type="match status" value="1"/>
</dbReference>
<dbReference type="PROSITE" id="PS52039">
    <property type="entry name" value="TOPO_IA_2"/>
    <property type="match status" value="1"/>
</dbReference>
<dbReference type="NCBIfam" id="TIGR01051">
    <property type="entry name" value="topA_bact"/>
    <property type="match status" value="1"/>
</dbReference>
<dbReference type="InterPro" id="IPR013497">
    <property type="entry name" value="Topo_IA_cen"/>
</dbReference>
<keyword evidence="7 10" id="KW-0799">Topoisomerase</keyword>
<dbReference type="AlphaFoldDB" id="A0A2G9ZL67"/>
<keyword evidence="5" id="KW-0862">Zinc</keyword>
<feature type="site" description="Interaction with DNA" evidence="10">
    <location>
        <position position="141"/>
    </location>
</feature>